<protein>
    <submittedName>
        <fullName evidence="3">Glycogen debranching protein</fullName>
    </submittedName>
</protein>
<evidence type="ECO:0000313" key="3">
    <source>
        <dbReference type="EMBL" id="NJP52697.1"/>
    </source>
</evidence>
<dbReference type="RefSeq" id="WP_167997542.1">
    <property type="nucleotide sequence ID" value="NZ_JAATEM010000028.1"/>
</dbReference>
<dbReference type="Gene3D" id="1.50.10.10">
    <property type="match status" value="1"/>
</dbReference>
<gene>
    <name evidence="3" type="ORF">HCJ93_22195</name>
</gene>
<dbReference type="SUPFAM" id="SSF48208">
    <property type="entry name" value="Six-hairpin glycosidases"/>
    <property type="match status" value="1"/>
</dbReference>
<dbReference type="InterPro" id="IPR032856">
    <property type="entry name" value="GDE_N_bis"/>
</dbReference>
<proteinExistence type="predicted"/>
<keyword evidence="4" id="KW-1185">Reference proteome</keyword>
<evidence type="ECO:0000259" key="2">
    <source>
        <dbReference type="Pfam" id="PF14742"/>
    </source>
</evidence>
<reference evidence="3 4" key="1">
    <citation type="submission" date="2020-03" db="EMBL/GenBank/DDBJ databases">
        <title>WGS of actinomycetes isolated from Thailand.</title>
        <authorList>
            <person name="Thawai C."/>
        </authorList>
    </citation>
    <scope>NUCLEOTIDE SEQUENCE [LARGE SCALE GENOMIC DNA]</scope>
    <source>
        <strain evidence="3 4">SBST2-5</strain>
    </source>
</reference>
<sequence>MHQPSPPRSLADDDPSSEAGRAAPTRTPAGSRPGTAESLGSTTPPGEADRAASPPPTAARLTGPPAPGATPGRPETRPPGAPTHGAPGAARQPVGELPPAHKVLTCVALPGLAISAEDGQLAGRGLEGFYRAGRRLLSRCLLRIGGREPLALQAGMAGADRARFTGTLRSTPHGSPDPDLLVERVRSADGTERITLHSAAARPLRLPVEVALGTDLADLGAIAAGRAGPELPAGVHASGLRWTGSRTAAHVTADPPASDAFASAGLLRWELEVPPGGSASIELRVRMQGAPPLRAVSHAANGPLASARAAGDDPRGPALLRTSIKDLRALLLRDPVQPTDVCAAAGAPWRCGPAPADALAAARMALPLGTGLAAGTLRSLARTQITGPGPQSGMIPGPRRDAGPHLPPSCTGTEATLLFPVLLAEARRWGLPERETQELLPAAERCLAWLRNTAGDGREGVYLPDPRPDAPLRSETQAHAHRAAVLGADLLDACGRPGADALRQWAGELRQVFREDFRVDAPGGGRPAAARRPDGTLVPHLGGWAVHLLDTGLLGGGELAPGLCDKQQTEQLARLLGGPAMDTGWGLRGLTADDPGHNPFGHRAGAVRVHETALAVAGLAAAGHEREAASLLHGVLGAAQAFDYRLPEMYAGRRRAEGSAPLPHPAACRPAATAAAAGVLLLATLVGLRPDAPAGTVTLRPMSSAPLGEIVLTGLRVAGAPFSVRVSRLGMAMVEEAAEELQLGV</sequence>
<feature type="domain" description="Putative glycogen debranching enzyme N-terminal" evidence="2">
    <location>
        <begin position="113"/>
        <end position="284"/>
    </location>
</feature>
<feature type="region of interest" description="Disordered" evidence="1">
    <location>
        <begin position="1"/>
        <end position="96"/>
    </location>
</feature>
<dbReference type="EMBL" id="JAATEM010000028">
    <property type="protein sequence ID" value="NJP52697.1"/>
    <property type="molecule type" value="Genomic_DNA"/>
</dbReference>
<dbReference type="InterPro" id="IPR012341">
    <property type="entry name" value="6hp_glycosidase-like_sf"/>
</dbReference>
<organism evidence="3 4">
    <name type="scientific">Streptomyces composti</name>
    <dbReference type="NCBI Taxonomy" id="2720025"/>
    <lineage>
        <taxon>Bacteria</taxon>
        <taxon>Bacillati</taxon>
        <taxon>Actinomycetota</taxon>
        <taxon>Actinomycetes</taxon>
        <taxon>Kitasatosporales</taxon>
        <taxon>Streptomycetaceae</taxon>
        <taxon>Streptomyces</taxon>
    </lineage>
</organism>
<evidence type="ECO:0000313" key="4">
    <source>
        <dbReference type="Proteomes" id="UP000730591"/>
    </source>
</evidence>
<evidence type="ECO:0000256" key="1">
    <source>
        <dbReference type="SAM" id="MobiDB-lite"/>
    </source>
</evidence>
<dbReference type="Pfam" id="PF14742">
    <property type="entry name" value="GDE_N_bis"/>
    <property type="match status" value="1"/>
</dbReference>
<comment type="caution">
    <text evidence="3">The sequence shown here is derived from an EMBL/GenBank/DDBJ whole genome shotgun (WGS) entry which is preliminary data.</text>
</comment>
<feature type="compositionally biased region" description="Low complexity" evidence="1">
    <location>
        <begin position="58"/>
        <end position="73"/>
    </location>
</feature>
<dbReference type="InterPro" id="IPR008928">
    <property type="entry name" value="6-hairpin_glycosidase_sf"/>
</dbReference>
<name>A0ABX1ACC6_9ACTN</name>
<accession>A0ABX1ACC6</accession>
<dbReference type="Proteomes" id="UP000730591">
    <property type="component" value="Unassembled WGS sequence"/>
</dbReference>
<feature type="region of interest" description="Disordered" evidence="1">
    <location>
        <begin position="386"/>
        <end position="406"/>
    </location>
</feature>